<sequence length="154" mass="18426">MKYKTSDTSQYTQAKEYIDTAIIPLIPFSFVSDQEMTQLSLQKEMTQIYIDQIEKELKGRVFVTPEYYYVKNDKISDEKLRLEEYVNHINKQPFKYIFLITPDNKWRKITKDMDVDLIWIPVIKEGNLNQSETQQLIQSQVKEIQSLIMDSWNE</sequence>
<comment type="caution">
    <text evidence="1">The sequence shown here is derived from an EMBL/GenBank/DDBJ whole genome shotgun (WGS) entry which is preliminary data.</text>
</comment>
<protein>
    <submittedName>
        <fullName evidence="1">DUF2487 family protein</fullName>
    </submittedName>
</protein>
<keyword evidence="2" id="KW-1185">Reference proteome</keyword>
<accession>A0A4Y8IQM1</accession>
<dbReference type="Proteomes" id="UP000297975">
    <property type="component" value="Unassembled WGS sequence"/>
</dbReference>
<evidence type="ECO:0000313" key="2">
    <source>
        <dbReference type="Proteomes" id="UP000297975"/>
    </source>
</evidence>
<dbReference type="EMBL" id="SOPW01000003">
    <property type="protein sequence ID" value="TFB23972.1"/>
    <property type="molecule type" value="Genomic_DNA"/>
</dbReference>
<dbReference type="Pfam" id="PF10673">
    <property type="entry name" value="DUF2487"/>
    <property type="match status" value="1"/>
</dbReference>
<name>A0A4Y8IQM1_9BACI</name>
<proteinExistence type="predicted"/>
<dbReference type="InterPro" id="IPR019615">
    <property type="entry name" value="DUF2487"/>
</dbReference>
<gene>
    <name evidence="1" type="ORF">E3U55_03935</name>
</gene>
<reference evidence="1 2" key="1">
    <citation type="submission" date="2019-03" db="EMBL/GenBank/DDBJ databases">
        <authorList>
            <person name="He R.-H."/>
        </authorList>
    </citation>
    <scope>NUCLEOTIDE SEQUENCE [LARGE SCALE GENOMIC DNA]</scope>
    <source>
        <strain evidence="2">SH 714</strain>
    </source>
</reference>
<dbReference type="RefSeq" id="WP_134339031.1">
    <property type="nucleotide sequence ID" value="NZ_SOPW01000003.1"/>
</dbReference>
<dbReference type="OrthoDB" id="2678750at2"/>
<evidence type="ECO:0000313" key="1">
    <source>
        <dbReference type="EMBL" id="TFB23972.1"/>
    </source>
</evidence>
<dbReference type="AlphaFoldDB" id="A0A4Y8IQM1"/>
<organism evidence="1 2">
    <name type="scientific">Filobacillus milosensis</name>
    <dbReference type="NCBI Taxonomy" id="94137"/>
    <lineage>
        <taxon>Bacteria</taxon>
        <taxon>Bacillati</taxon>
        <taxon>Bacillota</taxon>
        <taxon>Bacilli</taxon>
        <taxon>Bacillales</taxon>
        <taxon>Bacillaceae</taxon>
        <taxon>Filobacillus</taxon>
    </lineage>
</organism>